<dbReference type="PANTHER" id="PTHR47053">
    <property type="entry name" value="MUREIN DD-ENDOPEPTIDASE MEPH-RELATED"/>
    <property type="match status" value="1"/>
</dbReference>
<dbReference type="Pfam" id="PF00877">
    <property type="entry name" value="NLPC_P60"/>
    <property type="match status" value="1"/>
</dbReference>
<gene>
    <name evidence="8" type="ORF">SAMN02745120_2160</name>
</gene>
<dbReference type="InterPro" id="IPR036028">
    <property type="entry name" value="SH3-like_dom_sf"/>
</dbReference>
<dbReference type="PANTHER" id="PTHR47053:SF1">
    <property type="entry name" value="MUREIN DD-ENDOPEPTIDASE MEPH-RELATED"/>
    <property type="match status" value="1"/>
</dbReference>
<dbReference type="Gene3D" id="2.30.30.40">
    <property type="entry name" value="SH3 Domains"/>
    <property type="match status" value="2"/>
</dbReference>
<dbReference type="Gene3D" id="3.90.1720.10">
    <property type="entry name" value="endopeptidase domain like (from Nostoc punctiforme)"/>
    <property type="match status" value="1"/>
</dbReference>
<evidence type="ECO:0000259" key="7">
    <source>
        <dbReference type="PROSITE" id="PS51935"/>
    </source>
</evidence>
<keyword evidence="3 8" id="KW-0378">Hydrolase</keyword>
<keyword evidence="5" id="KW-0732">Signal</keyword>
<dbReference type="EMBL" id="FUYN01000005">
    <property type="protein sequence ID" value="SKB58317.1"/>
    <property type="molecule type" value="Genomic_DNA"/>
</dbReference>
<evidence type="ECO:0000256" key="2">
    <source>
        <dbReference type="ARBA" id="ARBA00022670"/>
    </source>
</evidence>
<dbReference type="RefSeq" id="WP_079589974.1">
    <property type="nucleotide sequence ID" value="NZ_CP154629.1"/>
</dbReference>
<feature type="chain" id="PRO_5038566324" evidence="5">
    <location>
        <begin position="24"/>
        <end position="292"/>
    </location>
</feature>
<keyword evidence="4" id="KW-0788">Thiol protease</keyword>
<dbReference type="AlphaFoldDB" id="A0A1T5CFT1"/>
<dbReference type="GO" id="GO:0008234">
    <property type="term" value="F:cysteine-type peptidase activity"/>
    <property type="evidence" value="ECO:0007669"/>
    <property type="project" value="UniProtKB-KW"/>
</dbReference>
<feature type="domain" description="SH3b" evidence="6">
    <location>
        <begin position="92"/>
        <end position="154"/>
    </location>
</feature>
<organism evidence="8 9">
    <name type="scientific">Acetoanaerobium noterae</name>
    <dbReference type="NCBI Taxonomy" id="745369"/>
    <lineage>
        <taxon>Bacteria</taxon>
        <taxon>Bacillati</taxon>
        <taxon>Bacillota</taxon>
        <taxon>Clostridia</taxon>
        <taxon>Peptostreptococcales</taxon>
        <taxon>Filifactoraceae</taxon>
        <taxon>Acetoanaerobium</taxon>
    </lineage>
</organism>
<keyword evidence="9" id="KW-1185">Reference proteome</keyword>
<evidence type="ECO:0000256" key="5">
    <source>
        <dbReference type="SAM" id="SignalP"/>
    </source>
</evidence>
<dbReference type="PROSITE" id="PS51781">
    <property type="entry name" value="SH3B"/>
    <property type="match status" value="2"/>
</dbReference>
<dbReference type="OrthoDB" id="9808890at2"/>
<evidence type="ECO:0000259" key="6">
    <source>
        <dbReference type="PROSITE" id="PS51781"/>
    </source>
</evidence>
<evidence type="ECO:0000313" key="8">
    <source>
        <dbReference type="EMBL" id="SKB58317.1"/>
    </source>
</evidence>
<dbReference type="InterPro" id="IPR003646">
    <property type="entry name" value="SH3-like_bac-type"/>
</dbReference>
<evidence type="ECO:0000256" key="3">
    <source>
        <dbReference type="ARBA" id="ARBA00022801"/>
    </source>
</evidence>
<dbReference type="SUPFAM" id="SSF50044">
    <property type="entry name" value="SH3-domain"/>
    <property type="match status" value="1"/>
</dbReference>
<feature type="domain" description="NlpC/P60" evidence="7">
    <location>
        <begin position="165"/>
        <end position="291"/>
    </location>
</feature>
<sequence>MKKGWLLSCLFTTSIILTFPAIADANQYEKAVVESPIIDIRLDSNSNSTVISKISKGQEILIVGEENGWTKIKLGTGIEGFIESSDSQIKKIEDGFITNKGVNLRRNATTESEAIHILNTGDKVEIIEKSGQWTKVRLNSLIGYVHSDYISSDLNKSATVSRGASRDIDSLIEVAKSKLGTPYNYGSSGPNSFDCSGFVSYSYKTSLGIDLPRTSTSQSKQGTQVSKDELQTGDIVYFDTGGGLDRVNHVGIYLSDGEFIHASSGRNMKVMISSLDEKHYRNSYMGATRIIE</sequence>
<reference evidence="9" key="1">
    <citation type="submission" date="2017-02" db="EMBL/GenBank/DDBJ databases">
        <authorList>
            <person name="Varghese N."/>
            <person name="Submissions S."/>
        </authorList>
    </citation>
    <scope>NUCLEOTIDE SEQUENCE [LARGE SCALE GENOMIC DNA]</scope>
    <source>
        <strain evidence="9">ATCC 35199</strain>
    </source>
</reference>
<dbReference type="Pfam" id="PF08239">
    <property type="entry name" value="SH3_3"/>
    <property type="match status" value="2"/>
</dbReference>
<comment type="similarity">
    <text evidence="1">Belongs to the peptidase C40 family.</text>
</comment>
<dbReference type="InterPro" id="IPR038765">
    <property type="entry name" value="Papain-like_cys_pep_sf"/>
</dbReference>
<proteinExistence type="inferred from homology"/>
<dbReference type="SMART" id="SM00287">
    <property type="entry name" value="SH3b"/>
    <property type="match status" value="2"/>
</dbReference>
<dbReference type="InterPro" id="IPR051202">
    <property type="entry name" value="Peptidase_C40"/>
</dbReference>
<feature type="signal peptide" evidence="5">
    <location>
        <begin position="1"/>
        <end position="23"/>
    </location>
</feature>
<name>A0A1T5CFT1_9FIRM</name>
<dbReference type="GO" id="GO:0006508">
    <property type="term" value="P:proteolysis"/>
    <property type="evidence" value="ECO:0007669"/>
    <property type="project" value="UniProtKB-KW"/>
</dbReference>
<evidence type="ECO:0000256" key="1">
    <source>
        <dbReference type="ARBA" id="ARBA00007074"/>
    </source>
</evidence>
<dbReference type="PROSITE" id="PS51935">
    <property type="entry name" value="NLPC_P60"/>
    <property type="match status" value="1"/>
</dbReference>
<dbReference type="Proteomes" id="UP000243406">
    <property type="component" value="Unassembled WGS sequence"/>
</dbReference>
<keyword evidence="2" id="KW-0645">Protease</keyword>
<protein>
    <submittedName>
        <fullName evidence="8">Cell wall-associated hydrolase, NlpC family</fullName>
    </submittedName>
</protein>
<dbReference type="InterPro" id="IPR000064">
    <property type="entry name" value="NLP_P60_dom"/>
</dbReference>
<evidence type="ECO:0000256" key="4">
    <source>
        <dbReference type="ARBA" id="ARBA00022807"/>
    </source>
</evidence>
<evidence type="ECO:0000313" key="9">
    <source>
        <dbReference type="Proteomes" id="UP000243406"/>
    </source>
</evidence>
<feature type="domain" description="SH3b" evidence="6">
    <location>
        <begin position="28"/>
        <end position="91"/>
    </location>
</feature>
<dbReference type="SUPFAM" id="SSF54001">
    <property type="entry name" value="Cysteine proteinases"/>
    <property type="match status" value="1"/>
</dbReference>
<accession>A0A1T5CFT1</accession>